<evidence type="ECO:0000256" key="1">
    <source>
        <dbReference type="SAM" id="Phobius"/>
    </source>
</evidence>
<dbReference type="PANTHER" id="PTHR31157:SF1">
    <property type="entry name" value="SCP DOMAIN-CONTAINING PROTEIN"/>
    <property type="match status" value="1"/>
</dbReference>
<dbReference type="Gene3D" id="3.40.33.10">
    <property type="entry name" value="CAP"/>
    <property type="match status" value="1"/>
</dbReference>
<organism evidence="3 4">
    <name type="scientific">candidate division TA06 bacterium</name>
    <dbReference type="NCBI Taxonomy" id="2250710"/>
    <lineage>
        <taxon>Bacteria</taxon>
        <taxon>Bacteria division TA06</taxon>
    </lineage>
</organism>
<protein>
    <recommendedName>
        <fullName evidence="2">SCP domain-containing protein</fullName>
    </recommendedName>
</protein>
<sequence>MKSRIIIRIIVYSLLSVLIFYRLKDFIFAGKRYSDIEIDSLKFAMVRIINNERQDNGIPPVSYDSVAAMSAQYHANEMKNHGFFSHYSIDGTPPYVRYSFRNGGTYAIGENVALGINYKILKIGSIKIKGGIDIESTIAKLNRDMYMEKPPHDGHRKTILNKHYNGVGIGIAYSDTLVFYVETFTGNFIKFLNKIPDTTIAGNFMDIYGQILYDSLDLVSIEVFYDSITDSLKSGETFFYDERNTYSYSDDADLYLPGNASTMSLNNTNNIINSEESEFYGSIYTERKGYYTIVPILSDGKELFEGANVSFFAK</sequence>
<accession>A0A660SCK2</accession>
<reference evidence="3 4" key="1">
    <citation type="submission" date="2018-06" db="EMBL/GenBank/DDBJ databases">
        <title>Extensive metabolic versatility and redundancy in microbially diverse, dynamic hydrothermal sediments.</title>
        <authorList>
            <person name="Dombrowski N."/>
            <person name="Teske A."/>
            <person name="Baker B.J."/>
        </authorList>
    </citation>
    <scope>NUCLEOTIDE SEQUENCE [LARGE SCALE GENOMIC DNA]</scope>
    <source>
        <strain evidence="3">B35_G9</strain>
    </source>
</reference>
<evidence type="ECO:0000313" key="3">
    <source>
        <dbReference type="EMBL" id="RKX67896.1"/>
    </source>
</evidence>
<gene>
    <name evidence="3" type="ORF">DRP44_01120</name>
</gene>
<feature type="transmembrane region" description="Helical" evidence="1">
    <location>
        <begin position="6"/>
        <end position="23"/>
    </location>
</feature>
<evidence type="ECO:0000313" key="4">
    <source>
        <dbReference type="Proteomes" id="UP000282321"/>
    </source>
</evidence>
<proteinExistence type="predicted"/>
<comment type="caution">
    <text evidence="3">The sequence shown here is derived from an EMBL/GenBank/DDBJ whole genome shotgun (WGS) entry which is preliminary data.</text>
</comment>
<feature type="domain" description="SCP" evidence="2">
    <location>
        <begin position="47"/>
        <end position="182"/>
    </location>
</feature>
<keyword evidence="1" id="KW-0812">Transmembrane</keyword>
<dbReference type="Pfam" id="PF00188">
    <property type="entry name" value="CAP"/>
    <property type="match status" value="1"/>
</dbReference>
<keyword evidence="1" id="KW-0472">Membrane</keyword>
<dbReference type="AlphaFoldDB" id="A0A660SCK2"/>
<evidence type="ECO:0000259" key="2">
    <source>
        <dbReference type="Pfam" id="PF00188"/>
    </source>
</evidence>
<dbReference type="InterPro" id="IPR035940">
    <property type="entry name" value="CAP_sf"/>
</dbReference>
<dbReference type="InterPro" id="IPR014044">
    <property type="entry name" value="CAP_dom"/>
</dbReference>
<keyword evidence="1" id="KW-1133">Transmembrane helix</keyword>
<dbReference type="CDD" id="cd05379">
    <property type="entry name" value="CAP_bacterial"/>
    <property type="match status" value="1"/>
</dbReference>
<name>A0A660SCK2_UNCT6</name>
<dbReference type="PANTHER" id="PTHR31157">
    <property type="entry name" value="SCP DOMAIN-CONTAINING PROTEIN"/>
    <property type="match status" value="1"/>
</dbReference>
<dbReference type="EMBL" id="QNBC01000007">
    <property type="protein sequence ID" value="RKX67896.1"/>
    <property type="molecule type" value="Genomic_DNA"/>
</dbReference>
<dbReference type="SUPFAM" id="SSF55797">
    <property type="entry name" value="PR-1-like"/>
    <property type="match status" value="1"/>
</dbReference>
<dbReference type="Proteomes" id="UP000282321">
    <property type="component" value="Unassembled WGS sequence"/>
</dbReference>